<name>A0AAD9RBN1_9HYME</name>
<reference evidence="3" key="1">
    <citation type="submission" date="2021-08" db="EMBL/GenBank/DDBJ databases">
        <authorList>
            <person name="Misof B."/>
            <person name="Oliver O."/>
            <person name="Podsiadlowski L."/>
            <person name="Donath A."/>
            <person name="Peters R."/>
            <person name="Mayer C."/>
            <person name="Rust J."/>
            <person name="Gunkel S."/>
            <person name="Lesny P."/>
            <person name="Martin S."/>
            <person name="Oeyen J.P."/>
            <person name="Petersen M."/>
            <person name="Panagiotis P."/>
            <person name="Wilbrandt J."/>
            <person name="Tanja T."/>
        </authorList>
    </citation>
    <scope>NUCLEOTIDE SEQUENCE</scope>
    <source>
        <strain evidence="3">GBR_01_08_01A</strain>
        <tissue evidence="3">Thorax + abdomen</tissue>
    </source>
</reference>
<organism evidence="3 4">
    <name type="scientific">Odynerus spinipes</name>
    <dbReference type="NCBI Taxonomy" id="1348599"/>
    <lineage>
        <taxon>Eukaryota</taxon>
        <taxon>Metazoa</taxon>
        <taxon>Ecdysozoa</taxon>
        <taxon>Arthropoda</taxon>
        <taxon>Hexapoda</taxon>
        <taxon>Insecta</taxon>
        <taxon>Pterygota</taxon>
        <taxon>Neoptera</taxon>
        <taxon>Endopterygota</taxon>
        <taxon>Hymenoptera</taxon>
        <taxon>Apocrita</taxon>
        <taxon>Aculeata</taxon>
        <taxon>Vespoidea</taxon>
        <taxon>Vespidae</taxon>
        <taxon>Eumeninae</taxon>
        <taxon>Odynerus</taxon>
    </lineage>
</organism>
<feature type="transmembrane region" description="Helical" evidence="2">
    <location>
        <begin position="105"/>
        <end position="124"/>
    </location>
</feature>
<evidence type="ECO:0000313" key="3">
    <source>
        <dbReference type="EMBL" id="KAK2576686.1"/>
    </source>
</evidence>
<accession>A0AAD9RBN1</accession>
<sequence>MISQKKKTTQLVKDTPETHPSDYHSLLGQVYRLFKRRRTVSPAAPFAGHIRALTEQNLICPPTKFAARADPITEEATKWKLTVVVAIRESSLRDKKRLLMVTKRYIATHGILIMYTAITLMAFAG</sequence>
<dbReference type="EMBL" id="JAIFRP010004405">
    <property type="protein sequence ID" value="KAK2576686.1"/>
    <property type="molecule type" value="Genomic_DNA"/>
</dbReference>
<evidence type="ECO:0000256" key="1">
    <source>
        <dbReference type="SAM" id="MobiDB-lite"/>
    </source>
</evidence>
<feature type="region of interest" description="Disordered" evidence="1">
    <location>
        <begin position="1"/>
        <end position="20"/>
    </location>
</feature>
<dbReference type="Proteomes" id="UP001258017">
    <property type="component" value="Unassembled WGS sequence"/>
</dbReference>
<proteinExistence type="predicted"/>
<gene>
    <name evidence="3" type="ORF">KPH14_005347</name>
</gene>
<evidence type="ECO:0000313" key="4">
    <source>
        <dbReference type="Proteomes" id="UP001258017"/>
    </source>
</evidence>
<reference evidence="3" key="2">
    <citation type="journal article" date="2023" name="Commun. Biol.">
        <title>Intrasexual cuticular hydrocarbon dimorphism in a wasp sheds light on hydrocarbon biosynthesis genes in Hymenoptera.</title>
        <authorList>
            <person name="Moris V.C."/>
            <person name="Podsiadlowski L."/>
            <person name="Martin S."/>
            <person name="Oeyen J.P."/>
            <person name="Donath A."/>
            <person name="Petersen M."/>
            <person name="Wilbrandt J."/>
            <person name="Misof B."/>
            <person name="Liedtke D."/>
            <person name="Thamm M."/>
            <person name="Scheiner R."/>
            <person name="Schmitt T."/>
            <person name="Niehuis O."/>
        </authorList>
    </citation>
    <scope>NUCLEOTIDE SEQUENCE</scope>
    <source>
        <strain evidence="3">GBR_01_08_01A</strain>
    </source>
</reference>
<dbReference type="AlphaFoldDB" id="A0AAD9RBN1"/>
<evidence type="ECO:0000256" key="2">
    <source>
        <dbReference type="SAM" id="Phobius"/>
    </source>
</evidence>
<keyword evidence="2" id="KW-0812">Transmembrane</keyword>
<keyword evidence="4" id="KW-1185">Reference proteome</keyword>
<keyword evidence="2" id="KW-1133">Transmembrane helix</keyword>
<protein>
    <submittedName>
        <fullName evidence="3">Uncharacterized protein</fullName>
    </submittedName>
</protein>
<comment type="caution">
    <text evidence="3">The sequence shown here is derived from an EMBL/GenBank/DDBJ whole genome shotgun (WGS) entry which is preliminary data.</text>
</comment>
<keyword evidence="2" id="KW-0472">Membrane</keyword>